<dbReference type="GO" id="GO:0001558">
    <property type="term" value="P:regulation of cell growth"/>
    <property type="evidence" value="ECO:0007669"/>
    <property type="project" value="InterPro"/>
</dbReference>
<dbReference type="RefSeq" id="WP_101290236.1">
    <property type="nucleotide sequence ID" value="NZ_FOUQ01000008.1"/>
</dbReference>
<dbReference type="InterPro" id="IPR007159">
    <property type="entry name" value="SpoVT-AbrB_dom"/>
</dbReference>
<dbReference type="GO" id="GO:0097351">
    <property type="term" value="F:toxin sequestering activity"/>
    <property type="evidence" value="ECO:0007669"/>
    <property type="project" value="InterPro"/>
</dbReference>
<dbReference type="EMBL" id="PJNW01000012">
    <property type="protein sequence ID" value="PKR88393.1"/>
    <property type="molecule type" value="Genomic_DNA"/>
</dbReference>
<evidence type="ECO:0000313" key="2">
    <source>
        <dbReference type="EMBL" id="PKR88393.1"/>
    </source>
</evidence>
<feature type="domain" description="SpoVT-AbrB" evidence="1">
    <location>
        <begin position="4"/>
        <end position="49"/>
    </location>
</feature>
<comment type="caution">
    <text evidence="2">The sequence shown here is derived from an EMBL/GenBank/DDBJ whole genome shotgun (WGS) entry which is preliminary data.</text>
</comment>
<dbReference type="AlphaFoldDB" id="A0A1I4UL60"/>
<dbReference type="OrthoDB" id="9809003at2"/>
<protein>
    <submittedName>
        <fullName evidence="2">Transcriptional regulator</fullName>
    </submittedName>
</protein>
<reference evidence="2 3" key="1">
    <citation type="submission" date="2017-12" db="EMBL/GenBank/DDBJ databases">
        <title>Anaerobic carbon monoxide metabolism by Pleomorphomonas carboxyditropha sp. nov., a new mesophilic hydrogenogenic carboxidotroph.</title>
        <authorList>
            <person name="Esquivel-Elizondo S."/>
            <person name="Krajmalnik-Brown R."/>
        </authorList>
    </citation>
    <scope>NUCLEOTIDE SEQUENCE [LARGE SCALE GENOMIC DNA]</scope>
    <source>
        <strain evidence="2 3">R5-392</strain>
    </source>
</reference>
<sequence length="71" mass="8049">MITSKLTTKAQTTIPLPIRNALRLREGDEISYSIEGDVVTMRKAQTVTAEDPFGTFNEWDSDADRKAYRDL</sequence>
<dbReference type="SUPFAM" id="SSF89447">
    <property type="entry name" value="AbrB/MazE/MraZ-like"/>
    <property type="match status" value="1"/>
</dbReference>
<evidence type="ECO:0000259" key="1">
    <source>
        <dbReference type="SMART" id="SM00966"/>
    </source>
</evidence>
<gene>
    <name evidence="2" type="ORF">CXZ10_15355</name>
</gene>
<dbReference type="InterPro" id="IPR031848">
    <property type="entry name" value="PrlF_antitoxin"/>
</dbReference>
<proteinExistence type="predicted"/>
<organism evidence="2 3">
    <name type="scientific">Pleomorphomonas diazotrophica</name>
    <dbReference type="NCBI Taxonomy" id="1166257"/>
    <lineage>
        <taxon>Bacteria</taxon>
        <taxon>Pseudomonadati</taxon>
        <taxon>Pseudomonadota</taxon>
        <taxon>Alphaproteobacteria</taxon>
        <taxon>Hyphomicrobiales</taxon>
        <taxon>Pleomorphomonadaceae</taxon>
        <taxon>Pleomorphomonas</taxon>
    </lineage>
</organism>
<name>A0A1I4UL60_9HYPH</name>
<dbReference type="Pfam" id="PF15937">
    <property type="entry name" value="PrlF_antitoxin"/>
    <property type="match status" value="1"/>
</dbReference>
<dbReference type="Gene3D" id="2.10.260.10">
    <property type="match status" value="1"/>
</dbReference>
<dbReference type="GO" id="GO:0003700">
    <property type="term" value="F:DNA-binding transcription factor activity"/>
    <property type="evidence" value="ECO:0007669"/>
    <property type="project" value="InterPro"/>
</dbReference>
<dbReference type="SMART" id="SM00966">
    <property type="entry name" value="SpoVT_AbrB"/>
    <property type="match status" value="1"/>
</dbReference>
<dbReference type="GO" id="GO:0003677">
    <property type="term" value="F:DNA binding"/>
    <property type="evidence" value="ECO:0007669"/>
    <property type="project" value="InterPro"/>
</dbReference>
<dbReference type="InterPro" id="IPR037914">
    <property type="entry name" value="SpoVT-AbrB_sf"/>
</dbReference>
<accession>A0A1I4UL60</accession>
<evidence type="ECO:0000313" key="3">
    <source>
        <dbReference type="Proteomes" id="UP000233491"/>
    </source>
</evidence>
<dbReference type="Proteomes" id="UP000233491">
    <property type="component" value="Unassembled WGS sequence"/>
</dbReference>
<keyword evidence="3" id="KW-1185">Reference proteome</keyword>